<evidence type="ECO:0000313" key="2">
    <source>
        <dbReference type="Proteomes" id="UP000634136"/>
    </source>
</evidence>
<evidence type="ECO:0000313" key="1">
    <source>
        <dbReference type="EMBL" id="KAF7801891.1"/>
    </source>
</evidence>
<dbReference type="EMBL" id="JAAIUW010000013">
    <property type="protein sequence ID" value="KAF7801891.1"/>
    <property type="molecule type" value="Genomic_DNA"/>
</dbReference>
<sequence>MSSEKLLLDLELVPRRLERCSLPLGDNAMLLDRHDSNPPLCFEKQLTPFSFRLRP</sequence>
<dbReference type="AlphaFoldDB" id="A0A834W0Y8"/>
<comment type="caution">
    <text evidence="1">The sequence shown here is derived from an EMBL/GenBank/DDBJ whole genome shotgun (WGS) entry which is preliminary data.</text>
</comment>
<gene>
    <name evidence="1" type="ORF">G2W53_041002</name>
</gene>
<organism evidence="1 2">
    <name type="scientific">Senna tora</name>
    <dbReference type="NCBI Taxonomy" id="362788"/>
    <lineage>
        <taxon>Eukaryota</taxon>
        <taxon>Viridiplantae</taxon>
        <taxon>Streptophyta</taxon>
        <taxon>Embryophyta</taxon>
        <taxon>Tracheophyta</taxon>
        <taxon>Spermatophyta</taxon>
        <taxon>Magnoliopsida</taxon>
        <taxon>eudicotyledons</taxon>
        <taxon>Gunneridae</taxon>
        <taxon>Pentapetalae</taxon>
        <taxon>rosids</taxon>
        <taxon>fabids</taxon>
        <taxon>Fabales</taxon>
        <taxon>Fabaceae</taxon>
        <taxon>Caesalpinioideae</taxon>
        <taxon>Cassia clade</taxon>
        <taxon>Senna</taxon>
    </lineage>
</organism>
<keyword evidence="2" id="KW-1185">Reference proteome</keyword>
<name>A0A834W0Y8_9FABA</name>
<reference evidence="1" key="1">
    <citation type="submission" date="2020-09" db="EMBL/GenBank/DDBJ databases">
        <title>Genome-Enabled Discovery of Anthraquinone Biosynthesis in Senna tora.</title>
        <authorList>
            <person name="Kang S.-H."/>
            <person name="Pandey R.P."/>
            <person name="Lee C.-M."/>
            <person name="Sim J.-S."/>
            <person name="Jeong J.-T."/>
            <person name="Choi B.-S."/>
            <person name="Jung M."/>
            <person name="Ginzburg D."/>
            <person name="Zhao K."/>
            <person name="Won S.Y."/>
            <person name="Oh T.-J."/>
            <person name="Yu Y."/>
            <person name="Kim N.-H."/>
            <person name="Lee O.R."/>
            <person name="Lee T.-H."/>
            <person name="Bashyal P."/>
            <person name="Kim T.-S."/>
            <person name="Lee W.-H."/>
            <person name="Kawkins C."/>
            <person name="Kim C.-K."/>
            <person name="Kim J.S."/>
            <person name="Ahn B.O."/>
            <person name="Rhee S.Y."/>
            <person name="Sohng J.K."/>
        </authorList>
    </citation>
    <scope>NUCLEOTIDE SEQUENCE</scope>
    <source>
        <tissue evidence="1">Leaf</tissue>
    </source>
</reference>
<protein>
    <submittedName>
        <fullName evidence="1">Uncharacterized protein</fullName>
    </submittedName>
</protein>
<dbReference type="Proteomes" id="UP000634136">
    <property type="component" value="Unassembled WGS sequence"/>
</dbReference>
<proteinExistence type="predicted"/>
<accession>A0A834W0Y8</accession>